<evidence type="ECO:0000256" key="2">
    <source>
        <dbReference type="ARBA" id="ARBA00004567"/>
    </source>
</evidence>
<evidence type="ECO:0000256" key="12">
    <source>
        <dbReference type="ARBA" id="ARBA00023242"/>
    </source>
</evidence>
<dbReference type="OrthoDB" id="67850at2759"/>
<dbReference type="PANTHER" id="PTHR13269:SF6">
    <property type="entry name" value="NUCLEOPORIN NDC1"/>
    <property type="match status" value="1"/>
</dbReference>
<dbReference type="Pfam" id="PF09531">
    <property type="entry name" value="Ndc1_Nup"/>
    <property type="match status" value="1"/>
</dbReference>
<dbReference type="RefSeq" id="XP_024508591.1">
    <property type="nucleotide sequence ID" value="XM_024642862.1"/>
</dbReference>
<keyword evidence="5 13" id="KW-0812">Transmembrane</keyword>
<reference evidence="16" key="3">
    <citation type="submission" date="2020-12" db="UniProtKB">
        <authorList>
            <consortium name="WormBaseParasite"/>
        </authorList>
    </citation>
    <scope>IDENTIFICATION</scope>
</reference>
<keyword evidence="8 13" id="KW-1133">Transmembrane helix</keyword>
<name>A0A090LHU6_STRRB</name>
<evidence type="ECO:0000256" key="8">
    <source>
        <dbReference type="ARBA" id="ARBA00022989"/>
    </source>
</evidence>
<dbReference type="GO" id="GO:0031965">
    <property type="term" value="C:nuclear membrane"/>
    <property type="evidence" value="ECO:0007669"/>
    <property type="project" value="UniProtKB-SubCell"/>
</dbReference>
<reference evidence="15" key="2">
    <citation type="submission" date="2014-09" db="EMBL/GenBank/DDBJ databases">
        <authorList>
            <person name="Martin A.A."/>
        </authorList>
    </citation>
    <scope>NUCLEOTIDE SEQUENCE</scope>
    <source>
        <strain evidence="15">ED321</strain>
    </source>
</reference>
<feature type="transmembrane region" description="Helical" evidence="13">
    <location>
        <begin position="176"/>
        <end position="192"/>
    </location>
</feature>
<dbReference type="GO" id="GO:0006999">
    <property type="term" value="P:nuclear pore organization"/>
    <property type="evidence" value="ECO:0007669"/>
    <property type="project" value="TreeGrafter"/>
</dbReference>
<dbReference type="STRING" id="34506.A0A090LHU6"/>
<gene>
    <name evidence="14 16 17" type="ORF">SRAE_2000404000</name>
</gene>
<evidence type="ECO:0000256" key="5">
    <source>
        <dbReference type="ARBA" id="ARBA00022692"/>
    </source>
</evidence>
<dbReference type="PANTHER" id="PTHR13269">
    <property type="entry name" value="NUCLEOPORIN NDC1"/>
    <property type="match status" value="1"/>
</dbReference>
<reference evidence="14" key="1">
    <citation type="submission" date="2014-09" db="EMBL/GenBank/DDBJ databases">
        <authorList>
            <person name="Aslett A.Martin."/>
        </authorList>
    </citation>
    <scope>NUCLEOTIDE SEQUENCE</scope>
    <source>
        <strain evidence="14">ED321 Heterogonic</strain>
    </source>
</reference>
<comment type="subcellular location">
    <subcellularLocation>
        <location evidence="1">Nucleus membrane</location>
        <topology evidence="1">Multi-pass membrane protein</topology>
    </subcellularLocation>
    <subcellularLocation>
        <location evidence="2">Nucleus</location>
        <location evidence="2">Nuclear pore complex</location>
    </subcellularLocation>
</comment>
<evidence type="ECO:0000256" key="13">
    <source>
        <dbReference type="SAM" id="Phobius"/>
    </source>
</evidence>
<keyword evidence="11 13" id="KW-0472">Membrane</keyword>
<evidence type="ECO:0000256" key="1">
    <source>
        <dbReference type="ARBA" id="ARBA00004232"/>
    </source>
</evidence>
<evidence type="ECO:0000313" key="16">
    <source>
        <dbReference type="WBParaSite" id="SRAE_2000404000.1"/>
    </source>
</evidence>
<keyword evidence="12" id="KW-0539">Nucleus</keyword>
<keyword evidence="9" id="KW-0811">Translocation</keyword>
<evidence type="ECO:0000256" key="11">
    <source>
        <dbReference type="ARBA" id="ARBA00023136"/>
    </source>
</evidence>
<keyword evidence="15" id="KW-1185">Reference proteome</keyword>
<comment type="similarity">
    <text evidence="3">Belongs to the NDC1 family.</text>
</comment>
<dbReference type="CTD" id="36381761"/>
<evidence type="ECO:0000313" key="15">
    <source>
        <dbReference type="Proteomes" id="UP000035682"/>
    </source>
</evidence>
<dbReference type="AlphaFoldDB" id="A0A090LHU6"/>
<feature type="transmembrane region" description="Helical" evidence="13">
    <location>
        <begin position="263"/>
        <end position="287"/>
    </location>
</feature>
<protein>
    <submittedName>
        <fullName evidence="14 16">Nucleoporin protein Ndc1-Nup family-containing protein</fullName>
    </submittedName>
</protein>
<dbReference type="Proteomes" id="UP000035682">
    <property type="component" value="Unplaced"/>
</dbReference>
<organism evidence="14">
    <name type="scientific">Strongyloides ratti</name>
    <name type="common">Parasitic roundworm</name>
    <dbReference type="NCBI Taxonomy" id="34506"/>
    <lineage>
        <taxon>Eukaryota</taxon>
        <taxon>Metazoa</taxon>
        <taxon>Ecdysozoa</taxon>
        <taxon>Nematoda</taxon>
        <taxon>Chromadorea</taxon>
        <taxon>Rhabditida</taxon>
        <taxon>Tylenchina</taxon>
        <taxon>Panagrolaimomorpha</taxon>
        <taxon>Strongyloidoidea</taxon>
        <taxon>Strongyloididae</taxon>
        <taxon>Strongyloides</taxon>
    </lineage>
</organism>
<keyword evidence="4" id="KW-0813">Transport</keyword>
<feature type="transmembrane region" description="Helical" evidence="13">
    <location>
        <begin position="94"/>
        <end position="115"/>
    </location>
</feature>
<evidence type="ECO:0000256" key="6">
    <source>
        <dbReference type="ARBA" id="ARBA00022816"/>
    </source>
</evidence>
<proteinExistence type="inferred from homology"/>
<keyword evidence="7" id="KW-0653">Protein transport</keyword>
<dbReference type="GeneID" id="36381761"/>
<dbReference type="GO" id="GO:0070762">
    <property type="term" value="C:nuclear pore transmembrane ring"/>
    <property type="evidence" value="ECO:0007669"/>
    <property type="project" value="TreeGrafter"/>
</dbReference>
<evidence type="ECO:0000256" key="7">
    <source>
        <dbReference type="ARBA" id="ARBA00022927"/>
    </source>
</evidence>
<sequence>MFSHERQFRESFQNFGDESPKKNNFNFKTVNPTPNGVRAKIEIWFHSLLLKRKLVASIGIAFLASITLFIQTIITEFNVIKPLTSLELIFSNLFTFSFWFILAIQTTIIFGLLFAMSHLVMSVSAPDTLRMDDGISVIFCVSLVVGECLNVFLTFLNAYDYESKQDDGENLASARFTYHIFALIFVCTNFVFSTNFRYCFADDDIPFQNVILSILMPSTKSIYTYKYQDALKSFKRATLLWLFYHIIVDFWSIKYLFTTGILIYIALVIYRIHLVYNFAVEVINLIVMQPYKFEMPSIYNITEPSEKQSRHIVNIFNCSDLMMKFFALYDIRFIAEKDYKRRCEIFQLSIPGNYPRNWNSIRNICLEIINSVNMAISNANDIIHTTKMRDAAHLYGDPSSRFRQTMELRDLKNVSDLRLRPRTSIRGERFFDSNDSRVYENIHDGKLNRLNKITDSVKNFVIPPVKFILPADGILAMYAIESIALIISQSVEEDEFGSVQSDIIFVVREMLKFYESLKKYSTYKHILPSKYNTDDDEIVKNLQTALQHSIVKILSPFMNLIENFSADEQEIIEQLF</sequence>
<dbReference type="WormBase" id="SRAE_2000404000">
    <property type="protein sequence ID" value="SRP08514"/>
    <property type="gene ID" value="WBGene00264268"/>
</dbReference>
<accession>A0A090LHU6</accession>
<dbReference type="InterPro" id="IPR019049">
    <property type="entry name" value="Nucleoporin_prot_Ndc1/Nup"/>
</dbReference>
<evidence type="ECO:0000313" key="14">
    <source>
        <dbReference type="EMBL" id="CEF69391.1"/>
    </source>
</evidence>
<keyword evidence="6" id="KW-0509">mRNA transport</keyword>
<dbReference type="GO" id="GO:0051028">
    <property type="term" value="P:mRNA transport"/>
    <property type="evidence" value="ECO:0007669"/>
    <property type="project" value="UniProtKB-KW"/>
</dbReference>
<evidence type="ECO:0000256" key="10">
    <source>
        <dbReference type="ARBA" id="ARBA00023132"/>
    </source>
</evidence>
<evidence type="ECO:0000256" key="4">
    <source>
        <dbReference type="ARBA" id="ARBA00022448"/>
    </source>
</evidence>
<dbReference type="WBParaSite" id="SRAE_2000404000.1">
    <property type="protein sequence ID" value="SRAE_2000404000.1"/>
    <property type="gene ID" value="WBGene00264268"/>
</dbReference>
<feature type="transmembrane region" description="Helical" evidence="13">
    <location>
        <begin position="135"/>
        <end position="156"/>
    </location>
</feature>
<dbReference type="GO" id="GO:0015031">
    <property type="term" value="P:protein transport"/>
    <property type="evidence" value="ECO:0007669"/>
    <property type="project" value="UniProtKB-KW"/>
</dbReference>
<dbReference type="OMA" id="ILKAIIC"/>
<evidence type="ECO:0000256" key="3">
    <source>
        <dbReference type="ARBA" id="ARBA00005760"/>
    </source>
</evidence>
<evidence type="ECO:0000313" key="17">
    <source>
        <dbReference type="WormBase" id="SRAE_2000404000"/>
    </source>
</evidence>
<feature type="transmembrane region" description="Helical" evidence="13">
    <location>
        <begin position="54"/>
        <end position="74"/>
    </location>
</feature>
<keyword evidence="10" id="KW-0906">Nuclear pore complex</keyword>
<evidence type="ECO:0000256" key="9">
    <source>
        <dbReference type="ARBA" id="ARBA00023010"/>
    </source>
</evidence>
<dbReference type="EMBL" id="LN609529">
    <property type="protein sequence ID" value="CEF69391.1"/>
    <property type="molecule type" value="Genomic_DNA"/>
</dbReference>
<dbReference type="GO" id="GO:0030674">
    <property type="term" value="F:protein-macromolecule adaptor activity"/>
    <property type="evidence" value="ECO:0007669"/>
    <property type="project" value="TreeGrafter"/>
</dbReference>